<dbReference type="PANTHER" id="PTHR43333:SF1">
    <property type="entry name" value="D-ISOMER SPECIFIC 2-HYDROXYACID DEHYDROGENASE NAD-BINDING DOMAIN-CONTAINING PROTEIN"/>
    <property type="match status" value="1"/>
</dbReference>
<dbReference type="RefSeq" id="WP_377481690.1">
    <property type="nucleotide sequence ID" value="NZ_JBHLTN010000014.1"/>
</dbReference>
<reference evidence="4 5" key="1">
    <citation type="submission" date="2024-09" db="EMBL/GenBank/DDBJ databases">
        <authorList>
            <person name="Sun Q."/>
            <person name="Mori K."/>
        </authorList>
    </citation>
    <scope>NUCLEOTIDE SEQUENCE [LARGE SCALE GENOMIC DNA]</scope>
    <source>
        <strain evidence="4 5">NCAIM B.02336</strain>
    </source>
</reference>
<proteinExistence type="predicted"/>
<organism evidence="4 5">
    <name type="scientific">Ottowia pentelensis</name>
    <dbReference type="NCBI Taxonomy" id="511108"/>
    <lineage>
        <taxon>Bacteria</taxon>
        <taxon>Pseudomonadati</taxon>
        <taxon>Pseudomonadota</taxon>
        <taxon>Betaproteobacteria</taxon>
        <taxon>Burkholderiales</taxon>
        <taxon>Comamonadaceae</taxon>
        <taxon>Ottowia</taxon>
    </lineage>
</organism>
<dbReference type="Proteomes" id="UP001589834">
    <property type="component" value="Unassembled WGS sequence"/>
</dbReference>
<evidence type="ECO:0000313" key="4">
    <source>
        <dbReference type="EMBL" id="MFC0592407.1"/>
    </source>
</evidence>
<name>A0ABV6PSN8_9BURK</name>
<dbReference type="PANTHER" id="PTHR43333">
    <property type="entry name" value="2-HACID_DH_C DOMAIN-CONTAINING PROTEIN"/>
    <property type="match status" value="1"/>
</dbReference>
<dbReference type="Gene3D" id="3.40.50.720">
    <property type="entry name" value="NAD(P)-binding Rossmann-like Domain"/>
    <property type="match status" value="2"/>
</dbReference>
<dbReference type="PROSITE" id="PS00671">
    <property type="entry name" value="D_2_HYDROXYACID_DH_3"/>
    <property type="match status" value="1"/>
</dbReference>
<comment type="caution">
    <text evidence="4">The sequence shown here is derived from an EMBL/GenBank/DDBJ whole genome shotgun (WGS) entry which is preliminary data.</text>
</comment>
<evidence type="ECO:0000313" key="5">
    <source>
        <dbReference type="Proteomes" id="UP001589834"/>
    </source>
</evidence>
<dbReference type="Pfam" id="PF02826">
    <property type="entry name" value="2-Hacid_dh_C"/>
    <property type="match status" value="1"/>
</dbReference>
<feature type="domain" description="D-isomer specific 2-hydroxyacid dehydrogenase NAD-binding" evidence="3">
    <location>
        <begin position="102"/>
        <end position="273"/>
    </location>
</feature>
<sequence length="308" mass="33683">MKILLCNRAERPGSAWQRELQAALPAVPIDPWQPGMAAEYDWALVWNPPQQLFDEQPQLKVAFNLGAGVDKLLSLRLPPALQVLRLQDAGMAVQMAEYVCHALIDFFRQLGVYRAQQRQGLWQPHAARERRAYPVGILGLGVLGTRVARAVQAFDFPVLGWSRTPRAVAGVRCFAGAGELDAFLAASRVLVCLLPLTATTRGLVDRARLRCLQPGGCLINIARGDLVVEDDLRAVLDDGHLAAAVLDVMAEEPLPAGHWLWSHPKVTLTPHISAMTLRREAVAQIAQAVQTGLRGEALPGLVDRARGY</sequence>
<dbReference type="EMBL" id="JBHLTN010000014">
    <property type="protein sequence ID" value="MFC0592407.1"/>
    <property type="molecule type" value="Genomic_DNA"/>
</dbReference>
<dbReference type="InterPro" id="IPR036291">
    <property type="entry name" value="NAD(P)-bd_dom_sf"/>
</dbReference>
<keyword evidence="1" id="KW-0560">Oxidoreductase</keyword>
<keyword evidence="2" id="KW-0520">NAD</keyword>
<dbReference type="InterPro" id="IPR006140">
    <property type="entry name" value="D-isomer_DH_NAD-bd"/>
</dbReference>
<evidence type="ECO:0000259" key="3">
    <source>
        <dbReference type="Pfam" id="PF02826"/>
    </source>
</evidence>
<evidence type="ECO:0000256" key="2">
    <source>
        <dbReference type="ARBA" id="ARBA00023027"/>
    </source>
</evidence>
<dbReference type="CDD" id="cd12164">
    <property type="entry name" value="GDH_like_2"/>
    <property type="match status" value="1"/>
</dbReference>
<keyword evidence="5" id="KW-1185">Reference proteome</keyword>
<evidence type="ECO:0000256" key="1">
    <source>
        <dbReference type="ARBA" id="ARBA00023002"/>
    </source>
</evidence>
<dbReference type="InterPro" id="IPR029753">
    <property type="entry name" value="D-isomer_DH_CS"/>
</dbReference>
<gene>
    <name evidence="4" type="ORF">ACFFGG_07545</name>
</gene>
<accession>A0ABV6PSN8</accession>
<protein>
    <submittedName>
        <fullName evidence="4">2-hydroxyacid dehydrogenase</fullName>
    </submittedName>
</protein>
<dbReference type="SUPFAM" id="SSF51735">
    <property type="entry name" value="NAD(P)-binding Rossmann-fold domains"/>
    <property type="match status" value="1"/>
</dbReference>